<dbReference type="EMBL" id="REGN01003097">
    <property type="protein sequence ID" value="RNA24561.1"/>
    <property type="molecule type" value="Genomic_DNA"/>
</dbReference>
<organism evidence="1 2">
    <name type="scientific">Brachionus plicatilis</name>
    <name type="common">Marine rotifer</name>
    <name type="synonym">Brachionus muelleri</name>
    <dbReference type="NCBI Taxonomy" id="10195"/>
    <lineage>
        <taxon>Eukaryota</taxon>
        <taxon>Metazoa</taxon>
        <taxon>Spiralia</taxon>
        <taxon>Gnathifera</taxon>
        <taxon>Rotifera</taxon>
        <taxon>Eurotatoria</taxon>
        <taxon>Monogononta</taxon>
        <taxon>Pseudotrocha</taxon>
        <taxon>Ploima</taxon>
        <taxon>Brachionidae</taxon>
        <taxon>Brachionus</taxon>
    </lineage>
</organism>
<dbReference type="Proteomes" id="UP000276133">
    <property type="component" value="Unassembled WGS sequence"/>
</dbReference>
<reference evidence="1 2" key="1">
    <citation type="journal article" date="2018" name="Sci. Rep.">
        <title>Genomic signatures of local adaptation to the degree of environmental predictability in rotifers.</title>
        <authorList>
            <person name="Franch-Gras L."/>
            <person name="Hahn C."/>
            <person name="Garcia-Roger E.M."/>
            <person name="Carmona M.J."/>
            <person name="Serra M."/>
            <person name="Gomez A."/>
        </authorList>
    </citation>
    <scope>NUCLEOTIDE SEQUENCE [LARGE SCALE GENOMIC DNA]</scope>
    <source>
        <strain evidence="1">HYR1</strain>
    </source>
</reference>
<dbReference type="AlphaFoldDB" id="A0A3M7RM04"/>
<keyword evidence="2" id="KW-1185">Reference proteome</keyword>
<accession>A0A3M7RM04</accession>
<comment type="caution">
    <text evidence="1">The sequence shown here is derived from an EMBL/GenBank/DDBJ whole genome shotgun (WGS) entry which is preliminary data.</text>
</comment>
<sequence length="400" mass="45418">MYGFKKNNKKKTNFGLFKSGHLKMTNRQVNGAQNYTPQASFVIAPQQQPMLMPNLNQQPLIAAINPQIPQLQPVYIIAGGSNMPVMNPFMYQYNSMGPLSNAPMQVMYYPQTFRPNPISSRQLPAISLPPKPLEKIIDKKETQKPPVTKRQKSKEVTMLYRYQKPITVNDLKHPSDKYKDLIYRPKFLTSKNIDPPTEELVPKLDVATMTPLVDIKSRINLTPSTGRGPFLVGDLKLPVEKVESAKKSVNKLPTLVEDLKLPVEKTPEPEIKKPEVKSELIQVPDPDLFKFIESSKNSLSYIGKFHYPPEVDFNDVAEIQDAFYQEKIEKLGDNRPKSVLVKVSFEKDSFELAKILFNPNVIVEFNQFIEAKKLDKESSDRPKSSKSGSIDTVCVNKIII</sequence>
<protein>
    <submittedName>
        <fullName evidence="1">Uncharacterized protein</fullName>
    </submittedName>
</protein>
<name>A0A3M7RM04_BRAPC</name>
<evidence type="ECO:0000313" key="1">
    <source>
        <dbReference type="EMBL" id="RNA24561.1"/>
    </source>
</evidence>
<gene>
    <name evidence="1" type="ORF">BpHYR1_030134</name>
</gene>
<evidence type="ECO:0000313" key="2">
    <source>
        <dbReference type="Proteomes" id="UP000276133"/>
    </source>
</evidence>
<proteinExistence type="predicted"/>